<evidence type="ECO:0000256" key="2">
    <source>
        <dbReference type="ARBA" id="ARBA00022630"/>
    </source>
</evidence>
<dbReference type="GO" id="GO:0005737">
    <property type="term" value="C:cytoplasm"/>
    <property type="evidence" value="ECO:0007669"/>
    <property type="project" value="TreeGrafter"/>
</dbReference>
<dbReference type="PANTHER" id="PTHR11455:SF9">
    <property type="entry name" value="CRYPTOCHROME CIRCADIAN CLOCK 5 ISOFORM X1"/>
    <property type="match status" value="1"/>
</dbReference>
<keyword evidence="3 4" id="KW-0274">FAD</keyword>
<evidence type="ECO:0000256" key="3">
    <source>
        <dbReference type="ARBA" id="ARBA00022827"/>
    </source>
</evidence>
<dbReference type="PRINTS" id="PR00147">
    <property type="entry name" value="DNAPHOTLYASE"/>
</dbReference>
<accession>K0SDG0</accession>
<name>K0SDG0_THAOC</name>
<gene>
    <name evidence="8" type="ORF">THAOC_16375</name>
</gene>
<dbReference type="InterPro" id="IPR036134">
    <property type="entry name" value="Crypto/Photolyase_FAD-like_sf"/>
</dbReference>
<dbReference type="OrthoDB" id="204690at2759"/>
<dbReference type="InterPro" id="IPR005101">
    <property type="entry name" value="Cryptochr/Photolyase_FAD-bd"/>
</dbReference>
<keyword evidence="6" id="KW-0732">Signal</keyword>
<feature type="compositionally biased region" description="Polar residues" evidence="5">
    <location>
        <begin position="291"/>
        <end position="308"/>
    </location>
</feature>
<dbReference type="InterPro" id="IPR014729">
    <property type="entry name" value="Rossmann-like_a/b/a_fold"/>
</dbReference>
<comment type="cofactor">
    <cofactor evidence="4">
        <name>FAD</name>
        <dbReference type="ChEBI" id="CHEBI:57692"/>
    </cofactor>
    <text evidence="4">Binds 1 FAD per subunit.</text>
</comment>
<dbReference type="eggNOG" id="KOG0133">
    <property type="taxonomic scope" value="Eukaryota"/>
</dbReference>
<dbReference type="SUPFAM" id="SSF48173">
    <property type="entry name" value="Cryptochrome/photolyase FAD-binding domain"/>
    <property type="match status" value="1"/>
</dbReference>
<feature type="region of interest" description="Disordered" evidence="5">
    <location>
        <begin position="291"/>
        <end position="313"/>
    </location>
</feature>
<feature type="signal peptide" evidence="6">
    <location>
        <begin position="1"/>
        <end position="21"/>
    </location>
</feature>
<dbReference type="GO" id="GO:0003677">
    <property type="term" value="F:DNA binding"/>
    <property type="evidence" value="ECO:0007669"/>
    <property type="project" value="TreeGrafter"/>
</dbReference>
<dbReference type="SUPFAM" id="SSF52425">
    <property type="entry name" value="Cryptochrome/photolyase, N-terminal domain"/>
    <property type="match status" value="1"/>
</dbReference>
<dbReference type="OMA" id="LWRDWSH"/>
<dbReference type="Gene3D" id="1.25.40.80">
    <property type="match status" value="1"/>
</dbReference>
<organism evidence="8 9">
    <name type="scientific">Thalassiosira oceanica</name>
    <name type="common">Marine diatom</name>
    <dbReference type="NCBI Taxonomy" id="159749"/>
    <lineage>
        <taxon>Eukaryota</taxon>
        <taxon>Sar</taxon>
        <taxon>Stramenopiles</taxon>
        <taxon>Ochrophyta</taxon>
        <taxon>Bacillariophyta</taxon>
        <taxon>Coscinodiscophyceae</taxon>
        <taxon>Thalassiosirophycidae</taxon>
        <taxon>Thalassiosirales</taxon>
        <taxon>Thalassiosiraceae</taxon>
        <taxon>Thalassiosira</taxon>
    </lineage>
</organism>
<evidence type="ECO:0000256" key="6">
    <source>
        <dbReference type="SAM" id="SignalP"/>
    </source>
</evidence>
<dbReference type="GO" id="GO:0003904">
    <property type="term" value="F:deoxyribodipyrimidine photo-lyase activity"/>
    <property type="evidence" value="ECO:0007669"/>
    <property type="project" value="TreeGrafter"/>
</dbReference>
<evidence type="ECO:0000259" key="7">
    <source>
        <dbReference type="Pfam" id="PF03441"/>
    </source>
</evidence>
<reference evidence="8 9" key="1">
    <citation type="journal article" date="2012" name="Genome Biol.">
        <title>Genome and low-iron response of an oceanic diatom adapted to chronic iron limitation.</title>
        <authorList>
            <person name="Lommer M."/>
            <person name="Specht M."/>
            <person name="Roy A.S."/>
            <person name="Kraemer L."/>
            <person name="Andreson R."/>
            <person name="Gutowska M.A."/>
            <person name="Wolf J."/>
            <person name="Bergner S.V."/>
            <person name="Schilhabel M.B."/>
            <person name="Klostermeier U.C."/>
            <person name="Beiko R.G."/>
            <person name="Rosenstiel P."/>
            <person name="Hippler M."/>
            <person name="Laroche J."/>
        </authorList>
    </citation>
    <scope>NUCLEOTIDE SEQUENCE [LARGE SCALE GENOMIC DNA]</scope>
    <source>
        <strain evidence="8 9">CCMP1005</strain>
    </source>
</reference>
<dbReference type="GO" id="GO:0043153">
    <property type="term" value="P:entrainment of circadian clock by photoperiod"/>
    <property type="evidence" value="ECO:0007669"/>
    <property type="project" value="TreeGrafter"/>
</dbReference>
<dbReference type="Pfam" id="PF03441">
    <property type="entry name" value="FAD_binding_7"/>
    <property type="match status" value="1"/>
</dbReference>
<dbReference type="GO" id="GO:0032922">
    <property type="term" value="P:circadian regulation of gene expression"/>
    <property type="evidence" value="ECO:0007669"/>
    <property type="project" value="TreeGrafter"/>
</dbReference>
<feature type="chain" id="PRO_5003839889" description="Cryptochrome/DNA photolyase FAD-binding domain-containing protein" evidence="6">
    <location>
        <begin position="22"/>
        <end position="578"/>
    </location>
</feature>
<dbReference type="Gene3D" id="3.40.50.620">
    <property type="entry name" value="HUPs"/>
    <property type="match status" value="1"/>
</dbReference>
<dbReference type="GO" id="GO:0071949">
    <property type="term" value="F:FAD binding"/>
    <property type="evidence" value="ECO:0007669"/>
    <property type="project" value="TreeGrafter"/>
</dbReference>
<evidence type="ECO:0000313" key="9">
    <source>
        <dbReference type="Proteomes" id="UP000266841"/>
    </source>
</evidence>
<feature type="binding site" evidence="4">
    <location>
        <begin position="444"/>
        <end position="446"/>
    </location>
    <ligand>
        <name>FAD</name>
        <dbReference type="ChEBI" id="CHEBI:57692"/>
    </ligand>
</feature>
<evidence type="ECO:0000313" key="8">
    <source>
        <dbReference type="EMBL" id="EJK62994.1"/>
    </source>
</evidence>
<proteinExistence type="inferred from homology"/>
<protein>
    <recommendedName>
        <fullName evidence="7">Cryptochrome/DNA photolyase FAD-binding domain-containing protein</fullName>
    </recommendedName>
</protein>
<comment type="similarity">
    <text evidence="1">Belongs to the DNA photolyase class-1 family.</text>
</comment>
<dbReference type="InterPro" id="IPR036155">
    <property type="entry name" value="Crypto/Photolyase_N_sf"/>
</dbReference>
<keyword evidence="9" id="KW-1185">Reference proteome</keyword>
<dbReference type="PANTHER" id="PTHR11455">
    <property type="entry name" value="CRYPTOCHROME"/>
    <property type="match status" value="1"/>
</dbReference>
<sequence length="578" mass="64365">MLLGATTIATIFVLSISKCCAFTGQSLSRRENDPGVDSGPVEQITAGPVEQITGIETESCLLWLSPYRLRVQDNAALQRSKELGPDGLTICTLWSHHLDLSIEMPPVCAFGLMALASLNSTLAGMGQQIYVIPCPVQPEDMVSVMKSTIEKIRPRNIVVDTSTIEKHLRVAHRLRDDLEKDPGDTPNVVEVFDDGLLFPNEMIEEALGRSRQGGRVLRWATFLGNAINSTIDHQIGETNGVYSLPPPLACERPIATANLPTANDLPLWTRTLLDQWGEVSEEEAIRRATATISTGKDPVDSTSPLTEQGSKDTKLSPYLKFGLLSPRRASKLGVRRRDLLWRDWSHVAYSIVNPLQRGDAVLGHMDHSCNKSDLDDLNEEEKERYYRWCVGKTGSKLVDAGMRQLWATGWMPRRIRLLSAACLTEGMNINWSLGRKWFQHTLVDHDRAINEVMWQNAGLVGIDPFYAALPWESPPSCESDEEYVKHWLTQQLAWPSYLKKYVELTTPLQEKVSSLAISSRLRLKQRGSYKHARTVSVSGVRVAWPGLKNVSGIKAGEVIGVGTTSISELQQLQQQQPP</sequence>
<dbReference type="EMBL" id="AGNL01018496">
    <property type="protein sequence ID" value="EJK62994.1"/>
    <property type="molecule type" value="Genomic_DNA"/>
</dbReference>
<dbReference type="AlphaFoldDB" id="K0SDG0"/>
<comment type="caution">
    <text evidence="8">The sequence shown here is derived from an EMBL/GenBank/DDBJ whole genome shotgun (WGS) entry which is preliminary data.</text>
</comment>
<evidence type="ECO:0000256" key="1">
    <source>
        <dbReference type="ARBA" id="ARBA00005862"/>
    </source>
</evidence>
<dbReference type="Gene3D" id="1.10.579.10">
    <property type="entry name" value="DNA Cyclobutane Dipyrimidine Photolyase, subunit A, domain 3"/>
    <property type="match status" value="1"/>
</dbReference>
<feature type="domain" description="Cryptochrome/DNA photolyase FAD-binding" evidence="7">
    <location>
        <begin position="338"/>
        <end position="495"/>
    </location>
</feature>
<dbReference type="Proteomes" id="UP000266841">
    <property type="component" value="Unassembled WGS sequence"/>
</dbReference>
<dbReference type="GO" id="GO:0005634">
    <property type="term" value="C:nucleus"/>
    <property type="evidence" value="ECO:0007669"/>
    <property type="project" value="TreeGrafter"/>
</dbReference>
<keyword evidence="2 4" id="KW-0285">Flavoprotein</keyword>
<evidence type="ECO:0000256" key="5">
    <source>
        <dbReference type="SAM" id="MobiDB-lite"/>
    </source>
</evidence>
<dbReference type="InterPro" id="IPR002081">
    <property type="entry name" value="Cryptochrome/DNA_photolyase_1"/>
</dbReference>
<evidence type="ECO:0000256" key="4">
    <source>
        <dbReference type="PIRSR" id="PIRSR602081-1"/>
    </source>
</evidence>